<dbReference type="RefSeq" id="WP_188595701.1">
    <property type="nucleotide sequence ID" value="NZ_BMNL01000001.1"/>
</dbReference>
<evidence type="ECO:0000256" key="1">
    <source>
        <dbReference type="ARBA" id="ARBA00022475"/>
    </source>
</evidence>
<keyword evidence="2" id="KW-0375">Hydrogen ion transport</keyword>
<accession>A0A830GSV1</accession>
<keyword evidence="2" id="KW-0406">Ion transport</keyword>
<reference evidence="5" key="1">
    <citation type="journal article" date="2014" name="Int. J. Syst. Evol. Microbiol.">
        <title>Complete genome sequence of Corynebacterium casei LMG S-19264T (=DSM 44701T), isolated from a smear-ripened cheese.</title>
        <authorList>
            <consortium name="US DOE Joint Genome Institute (JGI-PGF)"/>
            <person name="Walter F."/>
            <person name="Albersmeier A."/>
            <person name="Kalinowski J."/>
            <person name="Ruckert C."/>
        </authorList>
    </citation>
    <scope>NUCLEOTIDE SEQUENCE</scope>
    <source>
        <strain evidence="5">JCM 10088</strain>
    </source>
</reference>
<sequence>MSDRVINLIEDVFKRLRDEVDTWSSDLNLKLEAELGGFVDSLLSKYRDEAREVDRAAQLKLEQEMYEATLKLKAERLKVLDGIYCEVTAAVRGEVMKRRNTPQYAKLLGSLLEEAVGVIQSNEIKVMCSPLDFEAIKALGSERGLRLTLEAGPEDMVGFKASSMDDSITYDATLDSIISLMSENIKNIIEKAAEEDMK</sequence>
<evidence type="ECO:0000256" key="3">
    <source>
        <dbReference type="ARBA" id="ARBA00023136"/>
    </source>
</evidence>
<keyword evidence="6" id="KW-1185">Reference proteome</keyword>
<proteinExistence type="predicted"/>
<evidence type="ECO:0000256" key="4">
    <source>
        <dbReference type="ARBA" id="ARBA00023310"/>
    </source>
</evidence>
<dbReference type="SUPFAM" id="SSF160527">
    <property type="entry name" value="V-type ATPase subunit E-like"/>
    <property type="match status" value="1"/>
</dbReference>
<dbReference type="AlphaFoldDB" id="A0A830GSV1"/>
<keyword evidence="2" id="KW-0813">Transport</keyword>
<comment type="caution">
    <text evidence="5">The sequence shown here is derived from an EMBL/GenBank/DDBJ whole genome shotgun (WGS) entry which is preliminary data.</text>
</comment>
<gene>
    <name evidence="5" type="ORF">GCM10007981_03060</name>
</gene>
<evidence type="ECO:0000313" key="5">
    <source>
        <dbReference type="EMBL" id="GGP19426.1"/>
    </source>
</evidence>
<dbReference type="Gene3D" id="3.30.2320.30">
    <property type="entry name" value="ATP synthase, E subunit, C-terminal"/>
    <property type="match status" value="1"/>
</dbReference>
<evidence type="ECO:0000313" key="6">
    <source>
        <dbReference type="Proteomes" id="UP000610960"/>
    </source>
</evidence>
<keyword evidence="1" id="KW-1003">Cell membrane</keyword>
<dbReference type="Proteomes" id="UP000610960">
    <property type="component" value="Unassembled WGS sequence"/>
</dbReference>
<name>A0A830GSV1_9CREN</name>
<keyword evidence="3" id="KW-0472">Membrane</keyword>
<dbReference type="EMBL" id="BMNL01000001">
    <property type="protein sequence ID" value="GGP19426.1"/>
    <property type="molecule type" value="Genomic_DNA"/>
</dbReference>
<keyword evidence="4" id="KW-0066">ATP synthesis</keyword>
<protein>
    <recommendedName>
        <fullName evidence="7">V-type ATP synthase subunit E</fullName>
    </recommendedName>
</protein>
<dbReference type="GO" id="GO:1902600">
    <property type="term" value="P:proton transmembrane transport"/>
    <property type="evidence" value="ECO:0007669"/>
    <property type="project" value="UniProtKB-KW"/>
</dbReference>
<evidence type="ECO:0008006" key="7">
    <source>
        <dbReference type="Google" id="ProtNLM"/>
    </source>
</evidence>
<organism evidence="5 6">
    <name type="scientific">Thermocladium modestius</name>
    <dbReference type="NCBI Taxonomy" id="62609"/>
    <lineage>
        <taxon>Archaea</taxon>
        <taxon>Thermoproteota</taxon>
        <taxon>Thermoprotei</taxon>
        <taxon>Thermoproteales</taxon>
        <taxon>Thermoproteaceae</taxon>
        <taxon>Thermocladium</taxon>
    </lineage>
</organism>
<reference evidence="5" key="2">
    <citation type="submission" date="2020-09" db="EMBL/GenBank/DDBJ databases">
        <authorList>
            <person name="Sun Q."/>
            <person name="Ohkuma M."/>
        </authorList>
    </citation>
    <scope>NUCLEOTIDE SEQUENCE</scope>
    <source>
        <strain evidence="5">JCM 10088</strain>
    </source>
</reference>
<dbReference type="InterPro" id="IPR038495">
    <property type="entry name" value="ATPase_E_C"/>
</dbReference>
<dbReference type="GO" id="GO:0006754">
    <property type="term" value="P:ATP biosynthetic process"/>
    <property type="evidence" value="ECO:0007669"/>
    <property type="project" value="UniProtKB-KW"/>
</dbReference>
<evidence type="ECO:0000256" key="2">
    <source>
        <dbReference type="ARBA" id="ARBA00022781"/>
    </source>
</evidence>